<protein>
    <submittedName>
        <fullName evidence="7">Methylamine utilization protein MauE</fullName>
    </submittedName>
</protein>
<keyword evidence="3 5" id="KW-1133">Transmembrane helix</keyword>
<feature type="transmembrane region" description="Helical" evidence="5">
    <location>
        <begin position="145"/>
        <end position="164"/>
    </location>
</feature>
<dbReference type="InterPro" id="IPR009908">
    <property type="entry name" value="Methylamine_util_MauE"/>
</dbReference>
<evidence type="ECO:0000256" key="1">
    <source>
        <dbReference type="ARBA" id="ARBA00004141"/>
    </source>
</evidence>
<dbReference type="Proteomes" id="UP000295151">
    <property type="component" value="Unassembled WGS sequence"/>
</dbReference>
<feature type="transmembrane region" description="Helical" evidence="5">
    <location>
        <begin position="44"/>
        <end position="63"/>
    </location>
</feature>
<keyword evidence="2 5" id="KW-0812">Transmembrane</keyword>
<comment type="caution">
    <text evidence="7">The sequence shown here is derived from an EMBL/GenBank/DDBJ whole genome shotgun (WGS) entry which is preliminary data.</text>
</comment>
<dbReference type="Pfam" id="PF07291">
    <property type="entry name" value="MauE"/>
    <property type="match status" value="1"/>
</dbReference>
<dbReference type="GO" id="GO:0016020">
    <property type="term" value="C:membrane"/>
    <property type="evidence" value="ECO:0007669"/>
    <property type="project" value="UniProtKB-SubCell"/>
</dbReference>
<proteinExistence type="predicted"/>
<reference evidence="7 8" key="1">
    <citation type="submission" date="2019-03" db="EMBL/GenBank/DDBJ databases">
        <title>Genomic Encyclopedia of Type Strains, Phase III (KMG-III): the genomes of soil and plant-associated and newly described type strains.</title>
        <authorList>
            <person name="Whitman W."/>
        </authorList>
    </citation>
    <scope>NUCLEOTIDE SEQUENCE [LARGE SCALE GENOMIC DNA]</scope>
    <source>
        <strain evidence="7 8">VKM Ac-2575</strain>
    </source>
</reference>
<evidence type="ECO:0000256" key="5">
    <source>
        <dbReference type="SAM" id="Phobius"/>
    </source>
</evidence>
<dbReference type="EMBL" id="SOCE01000002">
    <property type="protein sequence ID" value="TDU83987.1"/>
    <property type="molecule type" value="Genomic_DNA"/>
</dbReference>
<dbReference type="AlphaFoldDB" id="A0A4R7SZK1"/>
<dbReference type="UniPathway" id="UPA00895"/>
<evidence type="ECO:0000256" key="4">
    <source>
        <dbReference type="ARBA" id="ARBA00023136"/>
    </source>
</evidence>
<keyword evidence="8" id="KW-1185">Reference proteome</keyword>
<accession>A0A4R7SZK1</accession>
<organism evidence="7 8">
    <name type="scientific">Kribbella voronezhensis</name>
    <dbReference type="NCBI Taxonomy" id="2512212"/>
    <lineage>
        <taxon>Bacteria</taxon>
        <taxon>Bacillati</taxon>
        <taxon>Actinomycetota</taxon>
        <taxon>Actinomycetes</taxon>
        <taxon>Propionibacteriales</taxon>
        <taxon>Kribbellaceae</taxon>
        <taxon>Kribbella</taxon>
    </lineage>
</organism>
<feature type="transmembrane region" description="Helical" evidence="5">
    <location>
        <begin position="69"/>
        <end position="89"/>
    </location>
</feature>
<comment type="subcellular location">
    <subcellularLocation>
        <location evidence="1">Membrane</location>
        <topology evidence="1">Multi-pass membrane protein</topology>
    </subcellularLocation>
</comment>
<feature type="domain" description="Methylamine utilisation protein MauE" evidence="6">
    <location>
        <begin position="1"/>
        <end position="127"/>
    </location>
</feature>
<evidence type="ECO:0000313" key="7">
    <source>
        <dbReference type="EMBL" id="TDU83987.1"/>
    </source>
</evidence>
<sequence length="177" mass="17672">MEYLTVASQALLTAVFGWAAVTKLRAFATFRRSVRTLGLVPDRYAGVAAAGIVAIESGCALAVPLSAVVGLIGCLCLLTIFCVGILVLLMRGVTASCACFGATGAPLGRKHLTRNGLLAAIALTGLVPTANAAGAGAGAGDLQPAGVLTAVFAGLIGAALLVAFDDLVELFTPSTAR</sequence>
<evidence type="ECO:0000256" key="3">
    <source>
        <dbReference type="ARBA" id="ARBA00022989"/>
    </source>
</evidence>
<dbReference type="RefSeq" id="WP_166678827.1">
    <property type="nucleotide sequence ID" value="NZ_SOCE01000002.1"/>
</dbReference>
<evidence type="ECO:0000259" key="6">
    <source>
        <dbReference type="Pfam" id="PF07291"/>
    </source>
</evidence>
<evidence type="ECO:0000256" key="2">
    <source>
        <dbReference type="ARBA" id="ARBA00022692"/>
    </source>
</evidence>
<keyword evidence="4 5" id="KW-0472">Membrane</keyword>
<gene>
    <name evidence="7" type="ORF">EV138_6452</name>
</gene>
<evidence type="ECO:0000313" key="8">
    <source>
        <dbReference type="Proteomes" id="UP000295151"/>
    </source>
</evidence>
<feature type="transmembrane region" description="Helical" evidence="5">
    <location>
        <begin position="117"/>
        <end position="139"/>
    </location>
</feature>
<dbReference type="GO" id="GO:0030416">
    <property type="term" value="P:methylamine metabolic process"/>
    <property type="evidence" value="ECO:0007669"/>
    <property type="project" value="InterPro"/>
</dbReference>
<name>A0A4R7SZK1_9ACTN</name>
<feature type="transmembrane region" description="Helical" evidence="5">
    <location>
        <begin position="6"/>
        <end position="24"/>
    </location>
</feature>